<evidence type="ECO:0000256" key="8">
    <source>
        <dbReference type="ARBA" id="ARBA00048679"/>
    </source>
</evidence>
<sequence length="266" mass="30727">MENVEDYEPGGFMPVTQWQGIGPNNRFKIIRKLGFGTYSTVWMCKDEAKQDDTYYALKILKAAYFAKASALREIRILNHIRTKDSSHIGQNRFVSYYGYFTKRSINGKHHCLLNEIMGKSLFDLIGDDQALDPEGVKLIVKQILEGLNFLHTKCNIIHADLKLENILVCAEEPYFHSMASYVRQFNELGVAMPRSYLTSIEWEEYNDTHNEKNISMKQSNCSLQDASFYKPPNHIEDSLMFVNPNMQIKISDLGCGIYEVKHYLEI</sequence>
<evidence type="ECO:0000256" key="1">
    <source>
        <dbReference type="ARBA" id="ARBA00012513"/>
    </source>
</evidence>
<dbReference type="SUPFAM" id="SSF56112">
    <property type="entry name" value="Protein kinase-like (PK-like)"/>
    <property type="match status" value="1"/>
</dbReference>
<dbReference type="Gene3D" id="3.30.200.20">
    <property type="entry name" value="Phosphorylase Kinase, domain 1"/>
    <property type="match status" value="1"/>
</dbReference>
<feature type="binding site" evidence="9">
    <location>
        <position position="58"/>
    </location>
    <ligand>
        <name>ATP</name>
        <dbReference type="ChEBI" id="CHEBI:30616"/>
    </ligand>
</feature>
<dbReference type="InterPro" id="IPR011009">
    <property type="entry name" value="Kinase-like_dom_sf"/>
</dbReference>
<dbReference type="InterPro" id="IPR017441">
    <property type="entry name" value="Protein_kinase_ATP_BS"/>
</dbReference>
<evidence type="ECO:0000313" key="13">
    <source>
        <dbReference type="Proteomes" id="UP000801492"/>
    </source>
</evidence>
<evidence type="ECO:0000259" key="11">
    <source>
        <dbReference type="PROSITE" id="PS50011"/>
    </source>
</evidence>
<dbReference type="EC" id="2.7.11.1" evidence="1"/>
<comment type="similarity">
    <text evidence="10">Belongs to the protein kinase superfamily.</text>
</comment>
<dbReference type="GO" id="GO:0050684">
    <property type="term" value="P:regulation of mRNA processing"/>
    <property type="evidence" value="ECO:0007669"/>
    <property type="project" value="TreeGrafter"/>
</dbReference>
<evidence type="ECO:0000256" key="10">
    <source>
        <dbReference type="RuleBase" id="RU000304"/>
    </source>
</evidence>
<dbReference type="Gene3D" id="1.10.510.10">
    <property type="entry name" value="Transferase(Phosphotransferase) domain 1"/>
    <property type="match status" value="1"/>
</dbReference>
<evidence type="ECO:0000256" key="6">
    <source>
        <dbReference type="ARBA" id="ARBA00022840"/>
    </source>
</evidence>
<dbReference type="PROSITE" id="PS50011">
    <property type="entry name" value="PROTEIN_KINASE_DOM"/>
    <property type="match status" value="1"/>
</dbReference>
<keyword evidence="6 9" id="KW-0067">ATP-binding</keyword>
<dbReference type="OrthoDB" id="2649at2759"/>
<dbReference type="PROSITE" id="PS00107">
    <property type="entry name" value="PROTEIN_KINASE_ATP"/>
    <property type="match status" value="1"/>
</dbReference>
<dbReference type="AlphaFoldDB" id="A0A8K0G143"/>
<dbReference type="PANTHER" id="PTHR47634:SF9">
    <property type="entry name" value="PROTEIN KINASE DOMAIN-CONTAINING PROTEIN-RELATED"/>
    <property type="match status" value="1"/>
</dbReference>
<dbReference type="InterPro" id="IPR051334">
    <property type="entry name" value="SRPK"/>
</dbReference>
<dbReference type="InterPro" id="IPR000719">
    <property type="entry name" value="Prot_kinase_dom"/>
</dbReference>
<name>A0A8K0G143_IGNLU</name>
<evidence type="ECO:0000256" key="3">
    <source>
        <dbReference type="ARBA" id="ARBA00022679"/>
    </source>
</evidence>
<keyword evidence="3" id="KW-0808">Transferase</keyword>
<evidence type="ECO:0000256" key="4">
    <source>
        <dbReference type="ARBA" id="ARBA00022741"/>
    </source>
</evidence>
<dbReference type="GO" id="GO:0004674">
    <property type="term" value="F:protein serine/threonine kinase activity"/>
    <property type="evidence" value="ECO:0007669"/>
    <property type="project" value="UniProtKB-KW"/>
</dbReference>
<dbReference type="PANTHER" id="PTHR47634">
    <property type="entry name" value="PROTEIN KINASE DOMAIN-CONTAINING PROTEIN-RELATED"/>
    <property type="match status" value="1"/>
</dbReference>
<evidence type="ECO:0000313" key="12">
    <source>
        <dbReference type="EMBL" id="KAF2884397.1"/>
    </source>
</evidence>
<dbReference type="GO" id="GO:0005524">
    <property type="term" value="F:ATP binding"/>
    <property type="evidence" value="ECO:0007669"/>
    <property type="project" value="UniProtKB-UniRule"/>
</dbReference>
<evidence type="ECO:0000256" key="9">
    <source>
        <dbReference type="PROSITE-ProRule" id="PRU10141"/>
    </source>
</evidence>
<keyword evidence="2 10" id="KW-0723">Serine/threonine-protein kinase</keyword>
<evidence type="ECO:0000256" key="7">
    <source>
        <dbReference type="ARBA" id="ARBA00047899"/>
    </source>
</evidence>
<dbReference type="GO" id="GO:0005737">
    <property type="term" value="C:cytoplasm"/>
    <property type="evidence" value="ECO:0007669"/>
    <property type="project" value="TreeGrafter"/>
</dbReference>
<dbReference type="GO" id="GO:0005634">
    <property type="term" value="C:nucleus"/>
    <property type="evidence" value="ECO:0007669"/>
    <property type="project" value="TreeGrafter"/>
</dbReference>
<dbReference type="InterPro" id="IPR008271">
    <property type="entry name" value="Ser/Thr_kinase_AS"/>
</dbReference>
<proteinExistence type="inferred from homology"/>
<keyword evidence="5" id="KW-0418">Kinase</keyword>
<feature type="domain" description="Protein kinase" evidence="11">
    <location>
        <begin position="27"/>
        <end position="266"/>
    </location>
</feature>
<organism evidence="12 13">
    <name type="scientific">Ignelater luminosus</name>
    <name type="common">Cucubano</name>
    <name type="synonym">Pyrophorus luminosus</name>
    <dbReference type="NCBI Taxonomy" id="2038154"/>
    <lineage>
        <taxon>Eukaryota</taxon>
        <taxon>Metazoa</taxon>
        <taxon>Ecdysozoa</taxon>
        <taxon>Arthropoda</taxon>
        <taxon>Hexapoda</taxon>
        <taxon>Insecta</taxon>
        <taxon>Pterygota</taxon>
        <taxon>Neoptera</taxon>
        <taxon>Endopterygota</taxon>
        <taxon>Coleoptera</taxon>
        <taxon>Polyphaga</taxon>
        <taxon>Elateriformia</taxon>
        <taxon>Elateroidea</taxon>
        <taxon>Elateridae</taxon>
        <taxon>Agrypninae</taxon>
        <taxon>Pyrophorini</taxon>
        <taxon>Ignelater</taxon>
    </lineage>
</organism>
<keyword evidence="13" id="KW-1185">Reference proteome</keyword>
<dbReference type="Pfam" id="PF00069">
    <property type="entry name" value="Pkinase"/>
    <property type="match status" value="1"/>
</dbReference>
<reference evidence="12" key="1">
    <citation type="submission" date="2019-08" db="EMBL/GenBank/DDBJ databases">
        <title>The genome of the North American firefly Photinus pyralis.</title>
        <authorList>
            <consortium name="Photinus pyralis genome working group"/>
            <person name="Fallon T.R."/>
            <person name="Sander Lower S.E."/>
            <person name="Weng J.-K."/>
        </authorList>
    </citation>
    <scope>NUCLEOTIDE SEQUENCE</scope>
    <source>
        <strain evidence="12">TRF0915ILg1</strain>
        <tissue evidence="12">Whole body</tissue>
    </source>
</reference>
<dbReference type="PROSITE" id="PS00108">
    <property type="entry name" value="PROTEIN_KINASE_ST"/>
    <property type="match status" value="1"/>
</dbReference>
<comment type="catalytic activity">
    <reaction evidence="8">
        <text>L-seryl-[protein] + ATP = O-phospho-L-seryl-[protein] + ADP + H(+)</text>
        <dbReference type="Rhea" id="RHEA:17989"/>
        <dbReference type="Rhea" id="RHEA-COMP:9863"/>
        <dbReference type="Rhea" id="RHEA-COMP:11604"/>
        <dbReference type="ChEBI" id="CHEBI:15378"/>
        <dbReference type="ChEBI" id="CHEBI:29999"/>
        <dbReference type="ChEBI" id="CHEBI:30616"/>
        <dbReference type="ChEBI" id="CHEBI:83421"/>
        <dbReference type="ChEBI" id="CHEBI:456216"/>
        <dbReference type="EC" id="2.7.11.1"/>
    </reaction>
</comment>
<comment type="caution">
    <text evidence="12">The sequence shown here is derived from an EMBL/GenBank/DDBJ whole genome shotgun (WGS) entry which is preliminary data.</text>
</comment>
<dbReference type="SMART" id="SM00220">
    <property type="entry name" value="S_TKc"/>
    <property type="match status" value="1"/>
</dbReference>
<protein>
    <recommendedName>
        <fullName evidence="1">non-specific serine/threonine protein kinase</fullName>
        <ecNumber evidence="1">2.7.11.1</ecNumber>
    </recommendedName>
</protein>
<dbReference type="EMBL" id="VTPC01090178">
    <property type="protein sequence ID" value="KAF2884397.1"/>
    <property type="molecule type" value="Genomic_DNA"/>
</dbReference>
<comment type="catalytic activity">
    <reaction evidence="7">
        <text>L-threonyl-[protein] + ATP = O-phospho-L-threonyl-[protein] + ADP + H(+)</text>
        <dbReference type="Rhea" id="RHEA:46608"/>
        <dbReference type="Rhea" id="RHEA-COMP:11060"/>
        <dbReference type="Rhea" id="RHEA-COMP:11605"/>
        <dbReference type="ChEBI" id="CHEBI:15378"/>
        <dbReference type="ChEBI" id="CHEBI:30013"/>
        <dbReference type="ChEBI" id="CHEBI:30616"/>
        <dbReference type="ChEBI" id="CHEBI:61977"/>
        <dbReference type="ChEBI" id="CHEBI:456216"/>
        <dbReference type="EC" id="2.7.11.1"/>
    </reaction>
</comment>
<dbReference type="GO" id="GO:0000245">
    <property type="term" value="P:spliceosomal complex assembly"/>
    <property type="evidence" value="ECO:0007669"/>
    <property type="project" value="TreeGrafter"/>
</dbReference>
<evidence type="ECO:0000256" key="5">
    <source>
        <dbReference type="ARBA" id="ARBA00022777"/>
    </source>
</evidence>
<dbReference type="Proteomes" id="UP000801492">
    <property type="component" value="Unassembled WGS sequence"/>
</dbReference>
<accession>A0A8K0G143</accession>
<evidence type="ECO:0000256" key="2">
    <source>
        <dbReference type="ARBA" id="ARBA00022527"/>
    </source>
</evidence>
<keyword evidence="4 9" id="KW-0547">Nucleotide-binding</keyword>
<gene>
    <name evidence="12" type="ORF">ILUMI_21776</name>
</gene>